<proteinExistence type="predicted"/>
<comment type="caution">
    <text evidence="1">The sequence shown here is derived from an EMBL/GenBank/DDBJ whole genome shotgun (WGS) entry which is preliminary data.</text>
</comment>
<dbReference type="AlphaFoldDB" id="A0AAW9W9Q2"/>
<name>A0AAW9W9Q2_STREE</name>
<sequence>MAITKLRFPKGPCDTDKLVALTTEWLKWNDEEQLWLLKQTFHAAAKDNPMEQARIVWIKAMEAY</sequence>
<protein>
    <submittedName>
        <fullName evidence="1">Uncharacterized protein</fullName>
    </submittedName>
</protein>
<accession>A0AAW9W9Q2</accession>
<reference evidence="1" key="1">
    <citation type="submission" date="2019-11" db="EMBL/GenBank/DDBJ databases">
        <title>Growth characteristics of pneumococcus vary with the chemical composition of the capsule and with environmental conditions.</title>
        <authorList>
            <person name="Tothpal A."/>
            <person name="Desobry K."/>
            <person name="Joshi S."/>
            <person name="Wyllie A.L."/>
            <person name="Weinberger D.M."/>
        </authorList>
    </citation>
    <scope>NUCLEOTIDE SEQUENCE</scope>
    <source>
        <strain evidence="1">Pnumococcus10A</strain>
    </source>
</reference>
<dbReference type="EMBL" id="WNHN01000585">
    <property type="protein sequence ID" value="MTV78178.1"/>
    <property type="molecule type" value="Genomic_DNA"/>
</dbReference>
<evidence type="ECO:0000313" key="2">
    <source>
        <dbReference type="Proteomes" id="UP000729182"/>
    </source>
</evidence>
<feature type="non-terminal residue" evidence="1">
    <location>
        <position position="64"/>
    </location>
</feature>
<evidence type="ECO:0000313" key="1">
    <source>
        <dbReference type="EMBL" id="MTV78178.1"/>
    </source>
</evidence>
<dbReference type="Proteomes" id="UP000729182">
    <property type="component" value="Unassembled WGS sequence"/>
</dbReference>
<dbReference type="RefSeq" id="WP_155459061.1">
    <property type="nucleotide sequence ID" value="NZ_WNHN01000585.1"/>
</dbReference>
<organism evidence="1 2">
    <name type="scientific">Streptococcus pneumoniae</name>
    <dbReference type="NCBI Taxonomy" id="1313"/>
    <lineage>
        <taxon>Bacteria</taxon>
        <taxon>Bacillati</taxon>
        <taxon>Bacillota</taxon>
        <taxon>Bacilli</taxon>
        <taxon>Lactobacillales</taxon>
        <taxon>Streptococcaceae</taxon>
        <taxon>Streptococcus</taxon>
    </lineage>
</organism>
<gene>
    <name evidence="1" type="ORF">GM535_13240</name>
</gene>